<dbReference type="AlphaFoldDB" id="A0A0S2KKY3"/>
<keyword evidence="6" id="KW-1185">Reference proteome</keyword>
<dbReference type="GO" id="GO:0009313">
    <property type="term" value="P:oligosaccharide catabolic process"/>
    <property type="evidence" value="ECO:0007669"/>
    <property type="project" value="TreeGrafter"/>
</dbReference>
<dbReference type="RefSeq" id="WP_060544349.1">
    <property type="nucleotide sequence ID" value="NZ_CP013195.1"/>
</dbReference>
<dbReference type="OrthoDB" id="7294637at2"/>
<dbReference type="CDD" id="cd15482">
    <property type="entry name" value="Sialidase_non-viral"/>
    <property type="match status" value="1"/>
</dbReference>
<dbReference type="SUPFAM" id="SSF50939">
    <property type="entry name" value="Sialidases"/>
    <property type="match status" value="1"/>
</dbReference>
<dbReference type="KEGG" id="peo:AS203_07660"/>
<comment type="catalytic activity">
    <reaction evidence="1">
        <text>Hydrolysis of alpha-(2-&gt;3)-, alpha-(2-&gt;6)-, alpha-(2-&gt;8)- glycosidic linkages of terminal sialic acid residues in oligosaccharides, glycoproteins, glycolipids, colominic acid and synthetic substrates.</text>
        <dbReference type="EC" id="3.2.1.18"/>
    </reaction>
</comment>
<sequence>MKLTATLLLSVTLFSVLPSHATGQYKQRLFETKKTDTIPYRIPAIATCSNGDLIAVSDYRYCGADIGFGPVDLHYRISHDNGRTWGPEKLLADGNGTAKNNTWNYAFGDCAIVADRNSNEVLVVCVAGKRPYSRSTRKNPCRAACFRSHDNGQTWDKGMEITEQIYSLFDSRKAGPIRSLFVGSGKIHQSRYVKTGKYYRLYAALCTLSGNFVIFSDDFGNTWKVLGSIDESCCPDGDEPKCEELPDGSVVLSSRSEGRMFNIYTFTDIKSGAGQWGKRAKAAAFKSIKNACNGEILILKARNTTTDRRTFVAIQSVPFGPQRTHVGFFYRELGAGHLTPEAFAADWNKGLQVSNDVSGYSTMTPQHDGRIGFLWEEGPTNYNIDYISLSLSDITNGRFTIDRSMKKVWKQSRK</sequence>
<proteinExistence type="inferred from homology"/>
<feature type="signal peptide" evidence="4">
    <location>
        <begin position="1"/>
        <end position="21"/>
    </location>
</feature>
<reference evidence="6" key="1">
    <citation type="submission" date="2015-11" db="EMBL/GenBank/DDBJ databases">
        <authorList>
            <person name="Holder M.E."/>
            <person name="Ajami N.J."/>
            <person name="Petrosino J.F."/>
        </authorList>
    </citation>
    <scope>NUCLEOTIDE SEQUENCE [LARGE SCALE GENOMIC DNA]</scope>
    <source>
        <strain evidence="6">F0113</strain>
    </source>
</reference>
<accession>A0A0S2KKY3</accession>
<dbReference type="Pfam" id="PF02012">
    <property type="entry name" value="BNR"/>
    <property type="match status" value="1"/>
</dbReference>
<name>A0A0S2KKY3_9BACT</name>
<dbReference type="PANTHER" id="PTHR10628">
    <property type="entry name" value="SIALIDASE"/>
    <property type="match status" value="1"/>
</dbReference>
<dbReference type="GO" id="GO:0005737">
    <property type="term" value="C:cytoplasm"/>
    <property type="evidence" value="ECO:0007669"/>
    <property type="project" value="TreeGrafter"/>
</dbReference>
<dbReference type="GO" id="GO:0004308">
    <property type="term" value="F:exo-alpha-sialidase activity"/>
    <property type="evidence" value="ECO:0007669"/>
    <property type="project" value="UniProtKB-EC"/>
</dbReference>
<dbReference type="GO" id="GO:0016020">
    <property type="term" value="C:membrane"/>
    <property type="evidence" value="ECO:0007669"/>
    <property type="project" value="TreeGrafter"/>
</dbReference>
<feature type="chain" id="PRO_5006601863" description="exo-alpha-sialidase" evidence="4">
    <location>
        <begin position="22"/>
        <end position="414"/>
    </location>
</feature>
<dbReference type="InterPro" id="IPR002860">
    <property type="entry name" value="BNR_rpt"/>
</dbReference>
<dbReference type="EC" id="3.2.1.18" evidence="3"/>
<organism evidence="5 6">
    <name type="scientific">Hoylesella enoeca</name>
    <dbReference type="NCBI Taxonomy" id="76123"/>
    <lineage>
        <taxon>Bacteria</taxon>
        <taxon>Pseudomonadati</taxon>
        <taxon>Bacteroidota</taxon>
        <taxon>Bacteroidia</taxon>
        <taxon>Bacteroidales</taxon>
        <taxon>Prevotellaceae</taxon>
        <taxon>Hoylesella</taxon>
    </lineage>
</organism>
<dbReference type="PANTHER" id="PTHR10628:SF30">
    <property type="entry name" value="EXO-ALPHA-SIALIDASE"/>
    <property type="match status" value="1"/>
</dbReference>
<dbReference type="InterPro" id="IPR036278">
    <property type="entry name" value="Sialidase_sf"/>
</dbReference>
<dbReference type="EMBL" id="CP013195">
    <property type="protein sequence ID" value="ALO48969.1"/>
    <property type="molecule type" value="Genomic_DNA"/>
</dbReference>
<evidence type="ECO:0000256" key="2">
    <source>
        <dbReference type="ARBA" id="ARBA00009348"/>
    </source>
</evidence>
<dbReference type="STRING" id="76123.AS203_07660"/>
<dbReference type="Proteomes" id="UP000056252">
    <property type="component" value="Chromosome"/>
</dbReference>
<evidence type="ECO:0000256" key="1">
    <source>
        <dbReference type="ARBA" id="ARBA00000427"/>
    </source>
</evidence>
<dbReference type="GO" id="GO:0006689">
    <property type="term" value="P:ganglioside catabolic process"/>
    <property type="evidence" value="ECO:0007669"/>
    <property type="project" value="TreeGrafter"/>
</dbReference>
<evidence type="ECO:0000313" key="6">
    <source>
        <dbReference type="Proteomes" id="UP000056252"/>
    </source>
</evidence>
<keyword evidence="4" id="KW-0732">Signal</keyword>
<evidence type="ECO:0000313" key="5">
    <source>
        <dbReference type="EMBL" id="ALO48969.1"/>
    </source>
</evidence>
<protein>
    <recommendedName>
        <fullName evidence="3">exo-alpha-sialidase</fullName>
        <ecNumber evidence="3">3.2.1.18</ecNumber>
    </recommendedName>
</protein>
<gene>
    <name evidence="5" type="ORF">AS203_07660</name>
</gene>
<dbReference type="eggNOG" id="COG4409">
    <property type="taxonomic scope" value="Bacteria"/>
</dbReference>
<comment type="similarity">
    <text evidence="2">Belongs to the glycosyl hydrolase 33 family.</text>
</comment>
<evidence type="ECO:0000256" key="4">
    <source>
        <dbReference type="SAM" id="SignalP"/>
    </source>
</evidence>
<evidence type="ECO:0000256" key="3">
    <source>
        <dbReference type="ARBA" id="ARBA00012733"/>
    </source>
</evidence>
<dbReference type="InterPro" id="IPR026856">
    <property type="entry name" value="Sialidase_fam"/>
</dbReference>
<dbReference type="Gene3D" id="2.120.10.10">
    <property type="match status" value="1"/>
</dbReference>